<organism evidence="1">
    <name type="scientific">uncultured organism MedDCM-OCT-S09-C213</name>
    <dbReference type="NCBI Taxonomy" id="743647"/>
    <lineage>
        <taxon>unclassified sequences</taxon>
        <taxon>environmental samples</taxon>
    </lineage>
</organism>
<reference evidence="1" key="1">
    <citation type="journal article" date="2010" name="ISME J.">
        <title>Metagenome of the Mediterranean deep chlorophyll maximum studied by direct and fosmid library 454 pyrosequencing.</title>
        <authorList>
            <person name="Ghai R."/>
            <person name="Martin-Cuadrado A.B."/>
            <person name="Molto A.G."/>
            <person name="Heredia I.G."/>
            <person name="Cabrera R."/>
            <person name="Martin J."/>
            <person name="Verdu M."/>
            <person name="Deschamps P."/>
            <person name="Moreira D."/>
            <person name="Lopez-Garcia P."/>
            <person name="Mira A."/>
            <person name="Rodriguez-Valera F."/>
        </authorList>
    </citation>
    <scope>NUCLEOTIDE SEQUENCE</scope>
</reference>
<proteinExistence type="predicted"/>
<protein>
    <submittedName>
        <fullName evidence="1">Uncharacterized protein</fullName>
    </submittedName>
</protein>
<accession>D6PJD7</accession>
<sequence>MNLSDIKTTDISEWDNEQICAALVNSKKILKLVEFMKETLRERVENDTEVIVSNGKVKIGRPSMTLSHDVTTIDERFLLAPIRPLNKTLVKAHMIDSGGPPEGVSIGWRKKPIYITPSE</sequence>
<evidence type="ECO:0000313" key="1">
    <source>
        <dbReference type="EMBL" id="ADD95838.1"/>
    </source>
</evidence>
<dbReference type="AlphaFoldDB" id="D6PJD7"/>
<name>D6PJD7_9ZZZZ</name>
<dbReference type="EMBL" id="GU943103">
    <property type="protein sequence ID" value="ADD95838.1"/>
    <property type="molecule type" value="Genomic_DNA"/>
</dbReference>